<evidence type="ECO:0000313" key="3">
    <source>
        <dbReference type="Proteomes" id="UP000313359"/>
    </source>
</evidence>
<dbReference type="EMBL" id="ML122290">
    <property type="protein sequence ID" value="RPD56086.1"/>
    <property type="molecule type" value="Genomic_DNA"/>
</dbReference>
<evidence type="ECO:0000256" key="1">
    <source>
        <dbReference type="SAM" id="MobiDB-lite"/>
    </source>
</evidence>
<feature type="region of interest" description="Disordered" evidence="1">
    <location>
        <begin position="172"/>
        <end position="197"/>
    </location>
</feature>
<accession>A0A5C2RYD4</accession>
<organism evidence="2 3">
    <name type="scientific">Lentinus tigrinus ALCF2SS1-6</name>
    <dbReference type="NCBI Taxonomy" id="1328759"/>
    <lineage>
        <taxon>Eukaryota</taxon>
        <taxon>Fungi</taxon>
        <taxon>Dikarya</taxon>
        <taxon>Basidiomycota</taxon>
        <taxon>Agaricomycotina</taxon>
        <taxon>Agaricomycetes</taxon>
        <taxon>Polyporales</taxon>
        <taxon>Polyporaceae</taxon>
        <taxon>Lentinus</taxon>
    </lineage>
</organism>
<evidence type="ECO:0008006" key="4">
    <source>
        <dbReference type="Google" id="ProtNLM"/>
    </source>
</evidence>
<name>A0A5C2RYD4_9APHY</name>
<proteinExistence type="predicted"/>
<protein>
    <recommendedName>
        <fullName evidence="4">F-box domain-containing protein</fullName>
    </recommendedName>
</protein>
<evidence type="ECO:0000313" key="2">
    <source>
        <dbReference type="EMBL" id="RPD56086.1"/>
    </source>
</evidence>
<reference evidence="2" key="1">
    <citation type="journal article" date="2018" name="Genome Biol. Evol.">
        <title>Genomics and development of Lentinus tigrinus, a white-rot wood-decaying mushroom with dimorphic fruiting bodies.</title>
        <authorList>
            <person name="Wu B."/>
            <person name="Xu Z."/>
            <person name="Knudson A."/>
            <person name="Carlson A."/>
            <person name="Chen N."/>
            <person name="Kovaka S."/>
            <person name="LaButti K."/>
            <person name="Lipzen A."/>
            <person name="Pennachio C."/>
            <person name="Riley R."/>
            <person name="Schakwitz W."/>
            <person name="Umezawa K."/>
            <person name="Ohm R.A."/>
            <person name="Grigoriev I.V."/>
            <person name="Nagy L.G."/>
            <person name="Gibbons J."/>
            <person name="Hibbett D."/>
        </authorList>
    </citation>
    <scope>NUCLEOTIDE SEQUENCE [LARGE SCALE GENOMIC DNA]</scope>
    <source>
        <strain evidence="2">ALCF2SS1-6</strain>
    </source>
</reference>
<gene>
    <name evidence="2" type="ORF">L227DRAFT_286065</name>
</gene>
<keyword evidence="3" id="KW-1185">Reference proteome</keyword>
<sequence>MSARGSIPSDDVLRIIFEQLELPAASTYSSIPGEPAESQRTLARSACVCKAFYGHAVRILWRDLFPLFSLLSSFAKVAEDRYTGVATYMVTGNVPRLEWDRLAFYASFVTTLGDRGSGYPRSGGYRPLRGFTSDVLHHTSHFCHTYKRSFGDGPQLIVQPCCTSFPPLLPTSPSLRRSTTHTATGQSTNRNEKRPSG</sequence>
<dbReference type="OrthoDB" id="2751365at2759"/>
<dbReference type="AlphaFoldDB" id="A0A5C2RYD4"/>
<dbReference type="Proteomes" id="UP000313359">
    <property type="component" value="Unassembled WGS sequence"/>
</dbReference>
<dbReference type="STRING" id="1328759.A0A5C2RYD4"/>